<dbReference type="Gramene" id="Os02t0451501-00">
    <property type="protein sequence ID" value="Os02t0451501-00"/>
    <property type="gene ID" value="Os02g0451501"/>
</dbReference>
<dbReference type="Proteomes" id="UP000059680">
    <property type="component" value="Chromosome 2"/>
</dbReference>
<dbReference type="PaxDb" id="39947-A0A0N7KF84"/>
<sequence>RRRPSPSPLCSGRFLFFCVPLSPLHADSIPLSFIPFHAVVWWERKPRRRCSGARTGRRHRDIVFVAVEPEEAEPSHRTINISSVSSLKSLMNPWQWCSELGDRHRLPQFRPSSSTFDFSLSDHQPYQAGVVIARGSPPSLSRSARGHRYLDLAKFHWTLDDCLNSE</sequence>
<dbReference type="AlphaFoldDB" id="A0A0N7KF84"/>
<protein>
    <submittedName>
        <fullName evidence="2">Os02g0451501 protein</fullName>
    </submittedName>
</protein>
<reference evidence="2 3" key="2">
    <citation type="journal article" date="2013" name="Plant Cell Physiol.">
        <title>Rice Annotation Project Database (RAP-DB): an integrative and interactive database for rice genomics.</title>
        <authorList>
            <person name="Sakai H."/>
            <person name="Lee S.S."/>
            <person name="Tanaka T."/>
            <person name="Numa H."/>
            <person name="Kim J."/>
            <person name="Kawahara Y."/>
            <person name="Wakimoto H."/>
            <person name="Yang C.C."/>
            <person name="Iwamoto M."/>
            <person name="Abe T."/>
            <person name="Yamada Y."/>
            <person name="Muto A."/>
            <person name="Inokuchi H."/>
            <person name="Ikemura T."/>
            <person name="Matsumoto T."/>
            <person name="Sasaki T."/>
            <person name="Itoh T."/>
        </authorList>
    </citation>
    <scope>NUCLEOTIDE SEQUENCE [LARGE SCALE GENOMIC DNA]</scope>
    <source>
        <strain evidence="3">cv. Nipponbare</strain>
    </source>
</reference>
<evidence type="ECO:0000313" key="3">
    <source>
        <dbReference type="Proteomes" id="UP000059680"/>
    </source>
</evidence>
<keyword evidence="1" id="KW-0732">Signal</keyword>
<proteinExistence type="predicted"/>
<reference evidence="2 3" key="3">
    <citation type="journal article" date="2013" name="Rice">
        <title>Improvement of the Oryza sativa Nipponbare reference genome using next generation sequence and optical map data.</title>
        <authorList>
            <person name="Kawahara Y."/>
            <person name="de la Bastide M."/>
            <person name="Hamilton J.P."/>
            <person name="Kanamori H."/>
            <person name="McCombie W.R."/>
            <person name="Ouyang S."/>
            <person name="Schwartz D.C."/>
            <person name="Tanaka T."/>
            <person name="Wu J."/>
            <person name="Zhou S."/>
            <person name="Childs K.L."/>
            <person name="Davidson R.M."/>
            <person name="Lin H."/>
            <person name="Quesada-Ocampo L."/>
            <person name="Vaillancourt B."/>
            <person name="Sakai H."/>
            <person name="Lee S.S."/>
            <person name="Kim J."/>
            <person name="Numa H."/>
            <person name="Itoh T."/>
            <person name="Buell C.R."/>
            <person name="Matsumoto T."/>
        </authorList>
    </citation>
    <scope>NUCLEOTIDE SEQUENCE [LARGE SCALE GENOMIC DNA]</scope>
    <source>
        <strain evidence="3">cv. Nipponbare</strain>
    </source>
</reference>
<name>A0A0N7KF84_ORYSJ</name>
<organism evidence="2 3">
    <name type="scientific">Oryza sativa subsp. japonica</name>
    <name type="common">Rice</name>
    <dbReference type="NCBI Taxonomy" id="39947"/>
    <lineage>
        <taxon>Eukaryota</taxon>
        <taxon>Viridiplantae</taxon>
        <taxon>Streptophyta</taxon>
        <taxon>Embryophyta</taxon>
        <taxon>Tracheophyta</taxon>
        <taxon>Spermatophyta</taxon>
        <taxon>Magnoliopsida</taxon>
        <taxon>Liliopsida</taxon>
        <taxon>Poales</taxon>
        <taxon>Poaceae</taxon>
        <taxon>BOP clade</taxon>
        <taxon>Oryzoideae</taxon>
        <taxon>Oryzeae</taxon>
        <taxon>Oryzinae</taxon>
        <taxon>Oryza</taxon>
        <taxon>Oryza sativa</taxon>
    </lineage>
</organism>
<gene>
    <name evidence="2" type="ordered locus">Os02g0451501</name>
    <name evidence="2" type="ORF">OSNPB_020451501</name>
</gene>
<reference evidence="3" key="1">
    <citation type="journal article" date="2005" name="Nature">
        <title>The map-based sequence of the rice genome.</title>
        <authorList>
            <consortium name="International rice genome sequencing project (IRGSP)"/>
            <person name="Matsumoto T."/>
            <person name="Wu J."/>
            <person name="Kanamori H."/>
            <person name="Katayose Y."/>
            <person name="Fujisawa M."/>
            <person name="Namiki N."/>
            <person name="Mizuno H."/>
            <person name="Yamamoto K."/>
            <person name="Antonio B.A."/>
            <person name="Baba T."/>
            <person name="Sakata K."/>
            <person name="Nagamura Y."/>
            <person name="Aoki H."/>
            <person name="Arikawa K."/>
            <person name="Arita K."/>
            <person name="Bito T."/>
            <person name="Chiden Y."/>
            <person name="Fujitsuka N."/>
            <person name="Fukunaka R."/>
            <person name="Hamada M."/>
            <person name="Harada C."/>
            <person name="Hayashi A."/>
            <person name="Hijishita S."/>
            <person name="Honda M."/>
            <person name="Hosokawa S."/>
            <person name="Ichikawa Y."/>
            <person name="Idonuma A."/>
            <person name="Iijima M."/>
            <person name="Ikeda M."/>
            <person name="Ikeno M."/>
            <person name="Ito K."/>
            <person name="Ito S."/>
            <person name="Ito T."/>
            <person name="Ito Y."/>
            <person name="Ito Y."/>
            <person name="Iwabuchi A."/>
            <person name="Kamiya K."/>
            <person name="Karasawa W."/>
            <person name="Kurita K."/>
            <person name="Katagiri S."/>
            <person name="Kikuta A."/>
            <person name="Kobayashi H."/>
            <person name="Kobayashi N."/>
            <person name="Machita K."/>
            <person name="Maehara T."/>
            <person name="Masukawa M."/>
            <person name="Mizubayashi T."/>
            <person name="Mukai Y."/>
            <person name="Nagasaki H."/>
            <person name="Nagata Y."/>
            <person name="Naito S."/>
            <person name="Nakashima M."/>
            <person name="Nakama Y."/>
            <person name="Nakamichi Y."/>
            <person name="Nakamura M."/>
            <person name="Meguro A."/>
            <person name="Negishi M."/>
            <person name="Ohta I."/>
            <person name="Ohta T."/>
            <person name="Okamoto M."/>
            <person name="Ono N."/>
            <person name="Saji S."/>
            <person name="Sakaguchi M."/>
            <person name="Sakai K."/>
            <person name="Shibata M."/>
            <person name="Shimokawa T."/>
            <person name="Song J."/>
            <person name="Takazaki Y."/>
            <person name="Terasawa K."/>
            <person name="Tsugane M."/>
            <person name="Tsuji K."/>
            <person name="Ueda S."/>
            <person name="Waki K."/>
            <person name="Yamagata H."/>
            <person name="Yamamoto M."/>
            <person name="Yamamoto S."/>
            <person name="Yamane H."/>
            <person name="Yoshiki S."/>
            <person name="Yoshihara R."/>
            <person name="Yukawa K."/>
            <person name="Zhong H."/>
            <person name="Yano M."/>
            <person name="Yuan Q."/>
            <person name="Ouyang S."/>
            <person name="Liu J."/>
            <person name="Jones K.M."/>
            <person name="Gansberger K."/>
            <person name="Moffat K."/>
            <person name="Hill J."/>
            <person name="Bera J."/>
            <person name="Fadrosh D."/>
            <person name="Jin S."/>
            <person name="Johri S."/>
            <person name="Kim M."/>
            <person name="Overton L."/>
            <person name="Reardon M."/>
            <person name="Tsitrin T."/>
            <person name="Vuong H."/>
            <person name="Weaver B."/>
            <person name="Ciecko A."/>
            <person name="Tallon L."/>
            <person name="Jackson J."/>
            <person name="Pai G."/>
            <person name="Aken S.V."/>
            <person name="Utterback T."/>
            <person name="Reidmuller S."/>
            <person name="Feldblyum T."/>
            <person name="Hsiao J."/>
            <person name="Zismann V."/>
            <person name="Iobst S."/>
            <person name="de Vazeille A.R."/>
            <person name="Buell C.R."/>
            <person name="Ying K."/>
            <person name="Li Y."/>
            <person name="Lu T."/>
            <person name="Huang Y."/>
            <person name="Zhao Q."/>
            <person name="Feng Q."/>
            <person name="Zhang L."/>
            <person name="Zhu J."/>
            <person name="Weng Q."/>
            <person name="Mu J."/>
            <person name="Lu Y."/>
            <person name="Fan D."/>
            <person name="Liu Y."/>
            <person name="Guan J."/>
            <person name="Zhang Y."/>
            <person name="Yu S."/>
            <person name="Liu X."/>
            <person name="Zhang Y."/>
            <person name="Hong G."/>
            <person name="Han B."/>
            <person name="Choisne N."/>
            <person name="Demange N."/>
            <person name="Orjeda G."/>
            <person name="Samain S."/>
            <person name="Cattolico L."/>
            <person name="Pelletier E."/>
            <person name="Couloux A."/>
            <person name="Segurens B."/>
            <person name="Wincker P."/>
            <person name="D'Hont A."/>
            <person name="Scarpelli C."/>
            <person name="Weissenbach J."/>
            <person name="Salanoubat M."/>
            <person name="Quetier F."/>
            <person name="Yu Y."/>
            <person name="Kim H.R."/>
            <person name="Rambo T."/>
            <person name="Currie J."/>
            <person name="Collura K."/>
            <person name="Luo M."/>
            <person name="Yang T."/>
            <person name="Ammiraju J.S.S."/>
            <person name="Engler F."/>
            <person name="Soderlund C."/>
            <person name="Wing R.A."/>
            <person name="Palmer L.E."/>
            <person name="de la Bastide M."/>
            <person name="Spiegel L."/>
            <person name="Nascimento L."/>
            <person name="Zutavern T."/>
            <person name="O'Shaughnessy A."/>
            <person name="Dike S."/>
            <person name="Dedhia N."/>
            <person name="Preston R."/>
            <person name="Balija V."/>
            <person name="McCombie W.R."/>
            <person name="Chow T."/>
            <person name="Chen H."/>
            <person name="Chung M."/>
            <person name="Chen C."/>
            <person name="Shaw J."/>
            <person name="Wu H."/>
            <person name="Hsiao K."/>
            <person name="Chao Y."/>
            <person name="Chu M."/>
            <person name="Cheng C."/>
            <person name="Hour A."/>
            <person name="Lee P."/>
            <person name="Lin S."/>
            <person name="Lin Y."/>
            <person name="Liou J."/>
            <person name="Liu S."/>
            <person name="Hsing Y."/>
            <person name="Raghuvanshi S."/>
            <person name="Mohanty A."/>
            <person name="Bharti A.K."/>
            <person name="Gaur A."/>
            <person name="Gupta V."/>
            <person name="Kumar D."/>
            <person name="Ravi V."/>
            <person name="Vij S."/>
            <person name="Kapur A."/>
            <person name="Khurana P."/>
            <person name="Khurana P."/>
            <person name="Khurana J.P."/>
            <person name="Tyagi A.K."/>
            <person name="Gaikwad K."/>
            <person name="Singh A."/>
            <person name="Dalal V."/>
            <person name="Srivastava S."/>
            <person name="Dixit A."/>
            <person name="Pal A.K."/>
            <person name="Ghazi I.A."/>
            <person name="Yadav M."/>
            <person name="Pandit A."/>
            <person name="Bhargava A."/>
            <person name="Sureshbabu K."/>
            <person name="Batra K."/>
            <person name="Sharma T.R."/>
            <person name="Mohapatra T."/>
            <person name="Singh N.K."/>
            <person name="Messing J."/>
            <person name="Nelson A.B."/>
            <person name="Fuks G."/>
            <person name="Kavchok S."/>
            <person name="Keizer G."/>
            <person name="Linton E."/>
            <person name="Llaca V."/>
            <person name="Song R."/>
            <person name="Tanyolac B."/>
            <person name="Young S."/>
            <person name="Ho-Il K."/>
            <person name="Hahn J.H."/>
            <person name="Sangsakoo G."/>
            <person name="Vanavichit A."/>
            <person name="de Mattos Luiz.A.T."/>
            <person name="Zimmer P.D."/>
            <person name="Malone G."/>
            <person name="Dellagostin O."/>
            <person name="de Oliveira A.C."/>
            <person name="Bevan M."/>
            <person name="Bancroft I."/>
            <person name="Minx P."/>
            <person name="Cordum H."/>
            <person name="Wilson R."/>
            <person name="Cheng Z."/>
            <person name="Jin W."/>
            <person name="Jiang J."/>
            <person name="Leong S.A."/>
            <person name="Iwama H."/>
            <person name="Gojobori T."/>
            <person name="Itoh T."/>
            <person name="Niimura Y."/>
            <person name="Fujii Y."/>
            <person name="Habara T."/>
            <person name="Sakai H."/>
            <person name="Sato Y."/>
            <person name="Wilson G."/>
            <person name="Kumar K."/>
            <person name="McCouch S."/>
            <person name="Juretic N."/>
            <person name="Hoen D."/>
            <person name="Wright S."/>
            <person name="Bruskiewich R."/>
            <person name="Bureau T."/>
            <person name="Miyao A."/>
            <person name="Hirochika H."/>
            <person name="Nishikawa T."/>
            <person name="Kadowaki K."/>
            <person name="Sugiura M."/>
            <person name="Burr B."/>
            <person name="Sasaki T."/>
        </authorList>
    </citation>
    <scope>NUCLEOTIDE SEQUENCE [LARGE SCALE GENOMIC DNA]</scope>
    <source>
        <strain evidence="3">cv. Nipponbare</strain>
    </source>
</reference>
<accession>A0A0N7KF84</accession>
<evidence type="ECO:0000313" key="2">
    <source>
        <dbReference type="EMBL" id="BAS78505.1"/>
    </source>
</evidence>
<feature type="non-terminal residue" evidence="2">
    <location>
        <position position="166"/>
    </location>
</feature>
<keyword evidence="3" id="KW-1185">Reference proteome</keyword>
<evidence type="ECO:0000256" key="1">
    <source>
        <dbReference type="SAM" id="SignalP"/>
    </source>
</evidence>
<feature type="signal peptide" evidence="1">
    <location>
        <begin position="1"/>
        <end position="26"/>
    </location>
</feature>
<dbReference type="InParanoid" id="A0A0N7KF84"/>
<feature type="chain" id="PRO_5006014746" evidence="1">
    <location>
        <begin position="27"/>
        <end position="166"/>
    </location>
</feature>
<dbReference type="EMBL" id="AP014958">
    <property type="protein sequence ID" value="BAS78505.1"/>
    <property type="molecule type" value="Genomic_DNA"/>
</dbReference>